<evidence type="ECO:0000313" key="2">
    <source>
        <dbReference type="Proteomes" id="UP001060085"/>
    </source>
</evidence>
<sequence length="268" mass="30701">MEEKKREEENVTTAARVLRFNDVDKHNARALSVRITHSLCALFLLITHTAFMDYQNPDSSPRCSRCRMPRHRRKNCNNPVQAIRTIKEENLGNRRKENKRNRRRKEGEKESKKKRRGKVAAVEERGEVFSSRKGKKREEENVAAMARPLRLGLVLFVSLILEELPGTISSIVVFLDVVALVERIRHLFDGCEEATATSSLLSLFLRWKTRDHTPCTNLILDFTQISPCGQHLVHHAGKTRFKSSGTALATSCKNLKIALLHFFVSFKP</sequence>
<name>A0ACC0C5X2_CATRO</name>
<dbReference type="Proteomes" id="UP001060085">
    <property type="component" value="Linkage Group LG01"/>
</dbReference>
<keyword evidence="2" id="KW-1185">Reference proteome</keyword>
<reference evidence="2" key="1">
    <citation type="journal article" date="2023" name="Nat. Plants">
        <title>Single-cell RNA sequencing provides a high-resolution roadmap for understanding the multicellular compartmentation of specialized metabolism.</title>
        <authorList>
            <person name="Sun S."/>
            <person name="Shen X."/>
            <person name="Li Y."/>
            <person name="Li Y."/>
            <person name="Wang S."/>
            <person name="Li R."/>
            <person name="Zhang H."/>
            <person name="Shen G."/>
            <person name="Guo B."/>
            <person name="Wei J."/>
            <person name="Xu J."/>
            <person name="St-Pierre B."/>
            <person name="Chen S."/>
            <person name="Sun C."/>
        </authorList>
    </citation>
    <scope>NUCLEOTIDE SEQUENCE [LARGE SCALE GENOMIC DNA]</scope>
</reference>
<dbReference type="EMBL" id="CM044701">
    <property type="protein sequence ID" value="KAI5680173.1"/>
    <property type="molecule type" value="Genomic_DNA"/>
</dbReference>
<organism evidence="1 2">
    <name type="scientific">Catharanthus roseus</name>
    <name type="common">Madagascar periwinkle</name>
    <name type="synonym">Vinca rosea</name>
    <dbReference type="NCBI Taxonomy" id="4058"/>
    <lineage>
        <taxon>Eukaryota</taxon>
        <taxon>Viridiplantae</taxon>
        <taxon>Streptophyta</taxon>
        <taxon>Embryophyta</taxon>
        <taxon>Tracheophyta</taxon>
        <taxon>Spermatophyta</taxon>
        <taxon>Magnoliopsida</taxon>
        <taxon>eudicotyledons</taxon>
        <taxon>Gunneridae</taxon>
        <taxon>Pentapetalae</taxon>
        <taxon>asterids</taxon>
        <taxon>lamiids</taxon>
        <taxon>Gentianales</taxon>
        <taxon>Apocynaceae</taxon>
        <taxon>Rauvolfioideae</taxon>
        <taxon>Vinceae</taxon>
        <taxon>Catharanthinae</taxon>
        <taxon>Catharanthus</taxon>
    </lineage>
</organism>
<comment type="caution">
    <text evidence="1">The sequence shown here is derived from an EMBL/GenBank/DDBJ whole genome shotgun (WGS) entry which is preliminary data.</text>
</comment>
<evidence type="ECO:0000313" key="1">
    <source>
        <dbReference type="EMBL" id="KAI5680173.1"/>
    </source>
</evidence>
<proteinExistence type="predicted"/>
<gene>
    <name evidence="1" type="ORF">M9H77_01400</name>
</gene>
<protein>
    <submittedName>
        <fullName evidence="1">Uncharacterized protein</fullName>
    </submittedName>
</protein>
<accession>A0ACC0C5X2</accession>